<dbReference type="EMBL" id="KC246879">
    <property type="protein sequence ID" value="AHF26401.1"/>
    <property type="molecule type" value="Genomic_DNA"/>
</dbReference>
<accession>W0FN98</accession>
<sequence>MGEVLPAAIIGMLVIYCLKNTVLVRAPFGAPEIISAAAVIVLQCWKRNSLLSILSGTVCYMLLIQLVF</sequence>
<dbReference type="PIRSF" id="PIRSF003203">
    <property type="entry name" value="AzlD"/>
    <property type="match status" value="1"/>
</dbReference>
<keyword evidence="1" id="KW-0812">Transmembrane</keyword>
<evidence type="ECO:0000256" key="1">
    <source>
        <dbReference type="SAM" id="Phobius"/>
    </source>
</evidence>
<keyword evidence="1" id="KW-1133">Transmembrane helix</keyword>
<reference evidence="2" key="1">
    <citation type="journal article" date="2013" name="PLoS ONE">
        <title>Metagenomic insights into the carbohydrate-active enzymes carried by the microorganisms adhering to solid digesta in the rumen of cows.</title>
        <authorList>
            <person name="Wang L."/>
            <person name="Hatem A."/>
            <person name="Catalyurek U.V."/>
            <person name="Morrison M."/>
            <person name="Yu Z."/>
        </authorList>
    </citation>
    <scope>NUCLEOTIDE SEQUENCE</scope>
</reference>
<dbReference type="AlphaFoldDB" id="W0FN98"/>
<protein>
    <submittedName>
        <fullName evidence="2">Branched-chain amino acid transport protein AzlD</fullName>
    </submittedName>
</protein>
<name>W0FN98_9BACT</name>
<evidence type="ECO:0000313" key="2">
    <source>
        <dbReference type="EMBL" id="AHF26401.1"/>
    </source>
</evidence>
<proteinExistence type="predicted"/>
<dbReference type="InterPro" id="IPR008407">
    <property type="entry name" value="Brnchd-chn_aa_trnsp_AzlD"/>
</dbReference>
<dbReference type="Pfam" id="PF05437">
    <property type="entry name" value="AzlD"/>
    <property type="match status" value="1"/>
</dbReference>
<keyword evidence="1" id="KW-0472">Membrane</keyword>
<feature type="transmembrane region" description="Helical" evidence="1">
    <location>
        <begin position="49"/>
        <end position="67"/>
    </location>
</feature>
<organism evidence="2">
    <name type="scientific">uncultured bacterium Contig1468_n_1482_cl</name>
    <dbReference type="NCBI Taxonomy" id="1393431"/>
    <lineage>
        <taxon>Bacteria</taxon>
        <taxon>environmental samples</taxon>
    </lineage>
</organism>